<reference evidence="1" key="1">
    <citation type="submission" date="2023-06" db="EMBL/GenBank/DDBJ databases">
        <authorList>
            <person name="Kurt Z."/>
        </authorList>
    </citation>
    <scope>NUCLEOTIDE SEQUENCE</scope>
</reference>
<dbReference type="EMBL" id="CAXDID020000049">
    <property type="protein sequence ID" value="CAL6004513.1"/>
    <property type="molecule type" value="Genomic_DNA"/>
</dbReference>
<evidence type="ECO:0000313" key="2">
    <source>
        <dbReference type="EMBL" id="CAL6004513.1"/>
    </source>
</evidence>
<accession>A0AA86TUE1</accession>
<evidence type="ECO:0000313" key="3">
    <source>
        <dbReference type="Proteomes" id="UP001642409"/>
    </source>
</evidence>
<name>A0AA86TUE1_9EUKA</name>
<protein>
    <submittedName>
        <fullName evidence="1">Syntaxin 16</fullName>
    </submittedName>
    <submittedName>
        <fullName evidence="2">Syntaxin_16</fullName>
    </submittedName>
</protein>
<reference evidence="2 3" key="2">
    <citation type="submission" date="2024-07" db="EMBL/GenBank/DDBJ databases">
        <authorList>
            <person name="Akdeniz Z."/>
        </authorList>
    </citation>
    <scope>NUCLEOTIDE SEQUENCE [LARGE SCALE GENOMIC DNA]</scope>
</reference>
<evidence type="ECO:0000313" key="1">
    <source>
        <dbReference type="EMBL" id="CAI9928990.1"/>
    </source>
</evidence>
<dbReference type="GO" id="GO:0016020">
    <property type="term" value="C:membrane"/>
    <property type="evidence" value="ECO:0007669"/>
    <property type="project" value="InterPro"/>
</dbReference>
<gene>
    <name evidence="1" type="ORF">HINF_LOCUS16635</name>
    <name evidence="2" type="ORF">HINF_LOCUS18919</name>
</gene>
<organism evidence="1">
    <name type="scientific">Hexamita inflata</name>
    <dbReference type="NCBI Taxonomy" id="28002"/>
    <lineage>
        <taxon>Eukaryota</taxon>
        <taxon>Metamonada</taxon>
        <taxon>Diplomonadida</taxon>
        <taxon>Hexamitidae</taxon>
        <taxon>Hexamitinae</taxon>
        <taxon>Hexamita</taxon>
    </lineage>
</organism>
<sequence>MDYTFKFNEMREKYHSQSKPTEYTQPVEDDNTKDCEWVVKSEEIRSYLNEIEMKQNELELRIVETQKYKYKESHNQIVMSTRFQIKQKISQVNGMIKAYKDLKIKKVTPETKAMKQNVSEAFIARAQYLGARFKDQSARFLDDFTREITANQGKQQVQISSEAAKVYDQAKQEMQLIVDEINQIVEMVGQMVACVYECGTILNRIDGYLTEAEEFIEKGVVNLKKTVEIQKSVNKLRGFTYAVIAADYVLCIINYIL</sequence>
<dbReference type="Proteomes" id="UP001642409">
    <property type="component" value="Unassembled WGS sequence"/>
</dbReference>
<comment type="caution">
    <text evidence="1">The sequence shown here is derived from an EMBL/GenBank/DDBJ whole genome shotgun (WGS) entry which is preliminary data.</text>
</comment>
<dbReference type="EMBL" id="CATOUU010000424">
    <property type="protein sequence ID" value="CAI9928990.1"/>
    <property type="molecule type" value="Genomic_DNA"/>
</dbReference>
<dbReference type="Gene3D" id="1.20.5.110">
    <property type="match status" value="1"/>
</dbReference>
<proteinExistence type="predicted"/>
<dbReference type="InterPro" id="IPR010989">
    <property type="entry name" value="SNARE"/>
</dbReference>
<keyword evidence="3" id="KW-1185">Reference proteome</keyword>
<dbReference type="GO" id="GO:0016192">
    <property type="term" value="P:vesicle-mediated transport"/>
    <property type="evidence" value="ECO:0007669"/>
    <property type="project" value="InterPro"/>
</dbReference>
<dbReference type="SUPFAM" id="SSF47661">
    <property type="entry name" value="t-snare proteins"/>
    <property type="match status" value="1"/>
</dbReference>
<dbReference type="AlphaFoldDB" id="A0AA86TUE1"/>